<feature type="region of interest" description="Disordered" evidence="1">
    <location>
        <begin position="40"/>
        <end position="59"/>
    </location>
</feature>
<evidence type="ECO:0008006" key="5">
    <source>
        <dbReference type="Google" id="ProtNLM"/>
    </source>
</evidence>
<dbReference type="InParanoid" id="A0A194XHK2"/>
<sequence>MKFSHVLCLFSISGVLAYPIAQSNTLATVGSGSTNATTDFSSAVDTSSEDGTNDPDTAVDDIKTDAAKASFGSKGSSAGGAKGSSSNTKVTSASVKSAVQNFANDANTVSSSLNQLGSTTDTATIKSLATTAFKAESDEDGQRSVLASAAGSAGSASNSKIVKNTPTVLNGLSAIMKKPTVATTKSNLATIQNARNPNILPSITQLSNAALDAMGLPQTAQKFPATTG</sequence>
<organism evidence="3 4">
    <name type="scientific">Mollisia scopiformis</name>
    <name type="common">Conifer needle endophyte fungus</name>
    <name type="synonym">Phialocephala scopiformis</name>
    <dbReference type="NCBI Taxonomy" id="149040"/>
    <lineage>
        <taxon>Eukaryota</taxon>
        <taxon>Fungi</taxon>
        <taxon>Dikarya</taxon>
        <taxon>Ascomycota</taxon>
        <taxon>Pezizomycotina</taxon>
        <taxon>Leotiomycetes</taxon>
        <taxon>Helotiales</taxon>
        <taxon>Mollisiaceae</taxon>
        <taxon>Mollisia</taxon>
    </lineage>
</organism>
<dbReference type="KEGG" id="psco:LY89DRAFT_642756"/>
<dbReference type="GeneID" id="28821492"/>
<dbReference type="AlphaFoldDB" id="A0A194XHK2"/>
<reference evidence="3 4" key="1">
    <citation type="submission" date="2015-10" db="EMBL/GenBank/DDBJ databases">
        <title>Full genome of DAOMC 229536 Phialocephala scopiformis, a fungal endophyte of spruce producing the potent anti-insectan compound rugulosin.</title>
        <authorList>
            <consortium name="DOE Joint Genome Institute"/>
            <person name="Walker A.K."/>
            <person name="Frasz S.L."/>
            <person name="Seifert K.A."/>
            <person name="Miller J.D."/>
            <person name="Mondo S.J."/>
            <person name="Labutti K."/>
            <person name="Lipzen A."/>
            <person name="Dockter R."/>
            <person name="Kennedy M."/>
            <person name="Grigoriev I.V."/>
            <person name="Spatafora J.W."/>
        </authorList>
    </citation>
    <scope>NUCLEOTIDE SEQUENCE [LARGE SCALE GENOMIC DNA]</scope>
    <source>
        <strain evidence="3 4">CBS 120377</strain>
    </source>
</reference>
<dbReference type="OrthoDB" id="2118427at2759"/>
<feature type="signal peptide" evidence="2">
    <location>
        <begin position="1"/>
        <end position="17"/>
    </location>
</feature>
<protein>
    <recommendedName>
        <fullName evidence="5">Ppe family protein</fullName>
    </recommendedName>
</protein>
<accession>A0A194XHK2</accession>
<dbReference type="EMBL" id="KQ947411">
    <property type="protein sequence ID" value="KUJ19609.1"/>
    <property type="molecule type" value="Genomic_DNA"/>
</dbReference>
<evidence type="ECO:0000313" key="3">
    <source>
        <dbReference type="EMBL" id="KUJ19609.1"/>
    </source>
</evidence>
<feature type="compositionally biased region" description="Acidic residues" evidence="1">
    <location>
        <begin position="47"/>
        <end position="59"/>
    </location>
</feature>
<dbReference type="Proteomes" id="UP000070700">
    <property type="component" value="Unassembled WGS sequence"/>
</dbReference>
<evidence type="ECO:0000256" key="2">
    <source>
        <dbReference type="SAM" id="SignalP"/>
    </source>
</evidence>
<keyword evidence="2" id="KW-0732">Signal</keyword>
<evidence type="ECO:0000313" key="4">
    <source>
        <dbReference type="Proteomes" id="UP000070700"/>
    </source>
</evidence>
<evidence type="ECO:0000256" key="1">
    <source>
        <dbReference type="SAM" id="MobiDB-lite"/>
    </source>
</evidence>
<keyword evidence="4" id="KW-1185">Reference proteome</keyword>
<feature type="chain" id="PRO_5008268310" description="Ppe family protein" evidence="2">
    <location>
        <begin position="18"/>
        <end position="228"/>
    </location>
</feature>
<gene>
    <name evidence="3" type="ORF">LY89DRAFT_642756</name>
</gene>
<dbReference type="RefSeq" id="XP_018073964.1">
    <property type="nucleotide sequence ID" value="XM_018211766.1"/>
</dbReference>
<name>A0A194XHK2_MOLSC</name>
<proteinExistence type="predicted"/>